<dbReference type="RefSeq" id="WP_136580361.1">
    <property type="nucleotide sequence ID" value="NZ_STFF01000011.1"/>
</dbReference>
<evidence type="ECO:0000313" key="7">
    <source>
        <dbReference type="EMBL" id="THU32519.1"/>
    </source>
</evidence>
<dbReference type="Pfam" id="PF00355">
    <property type="entry name" value="Rieske"/>
    <property type="match status" value="1"/>
</dbReference>
<dbReference type="Proteomes" id="UP000306918">
    <property type="component" value="Unassembled WGS sequence"/>
</dbReference>
<dbReference type="GO" id="GO:0016020">
    <property type="term" value="C:membrane"/>
    <property type="evidence" value="ECO:0007669"/>
    <property type="project" value="InterPro"/>
</dbReference>
<evidence type="ECO:0000256" key="4">
    <source>
        <dbReference type="ARBA" id="ARBA00023014"/>
    </source>
</evidence>
<dbReference type="PROSITE" id="PS51296">
    <property type="entry name" value="RIESKE"/>
    <property type="match status" value="1"/>
</dbReference>
<dbReference type="Gene3D" id="3.30.9.10">
    <property type="entry name" value="D-Amino Acid Oxidase, subunit A, domain 2"/>
    <property type="match status" value="1"/>
</dbReference>
<protein>
    <submittedName>
        <fullName evidence="7">FAD-dependent oxidoreductase</fullName>
    </submittedName>
</protein>
<dbReference type="Pfam" id="PF01266">
    <property type="entry name" value="DAO"/>
    <property type="match status" value="1"/>
</dbReference>
<dbReference type="InterPro" id="IPR006076">
    <property type="entry name" value="FAD-dep_OxRdtase"/>
</dbReference>
<dbReference type="InterPro" id="IPR036188">
    <property type="entry name" value="FAD/NAD-bd_sf"/>
</dbReference>
<keyword evidence="5" id="KW-1015">Disulfide bond</keyword>
<dbReference type="OrthoDB" id="9767869at2"/>
<dbReference type="SUPFAM" id="SSF51905">
    <property type="entry name" value="FAD/NAD(P)-binding domain"/>
    <property type="match status" value="1"/>
</dbReference>
<feature type="domain" description="Rieske" evidence="6">
    <location>
        <begin position="421"/>
        <end position="506"/>
    </location>
</feature>
<gene>
    <name evidence="7" type="ORF">FAM09_27395</name>
</gene>
<evidence type="ECO:0000256" key="1">
    <source>
        <dbReference type="ARBA" id="ARBA00022714"/>
    </source>
</evidence>
<dbReference type="GO" id="GO:0051537">
    <property type="term" value="F:2 iron, 2 sulfur cluster binding"/>
    <property type="evidence" value="ECO:0007669"/>
    <property type="project" value="UniProtKB-KW"/>
</dbReference>
<dbReference type="PANTHER" id="PTHR13847">
    <property type="entry name" value="SARCOSINE DEHYDROGENASE-RELATED"/>
    <property type="match status" value="1"/>
</dbReference>
<dbReference type="AlphaFoldDB" id="A0A4S8HEF9"/>
<evidence type="ECO:0000259" key="6">
    <source>
        <dbReference type="PROSITE" id="PS51296"/>
    </source>
</evidence>
<name>A0A4S8HEF9_9BACT</name>
<dbReference type="SUPFAM" id="SSF50022">
    <property type="entry name" value="ISP domain"/>
    <property type="match status" value="1"/>
</dbReference>
<dbReference type="PRINTS" id="PR00162">
    <property type="entry name" value="RIESKE"/>
</dbReference>
<comment type="caution">
    <text evidence="7">The sequence shown here is derived from an EMBL/GenBank/DDBJ whole genome shotgun (WGS) entry which is preliminary data.</text>
</comment>
<dbReference type="EMBL" id="STFF01000011">
    <property type="protein sequence ID" value="THU32519.1"/>
    <property type="molecule type" value="Genomic_DNA"/>
</dbReference>
<dbReference type="InterPro" id="IPR005805">
    <property type="entry name" value="Rieske_Fe-S_prot_C"/>
</dbReference>
<dbReference type="InterPro" id="IPR036922">
    <property type="entry name" value="Rieske_2Fe-2S_sf"/>
</dbReference>
<dbReference type="GO" id="GO:0005737">
    <property type="term" value="C:cytoplasm"/>
    <property type="evidence" value="ECO:0007669"/>
    <property type="project" value="TreeGrafter"/>
</dbReference>
<accession>A0A4S8HEF9</accession>
<organism evidence="7 8">
    <name type="scientific">Niastella caeni</name>
    <dbReference type="NCBI Taxonomy" id="2569763"/>
    <lineage>
        <taxon>Bacteria</taxon>
        <taxon>Pseudomonadati</taxon>
        <taxon>Bacteroidota</taxon>
        <taxon>Chitinophagia</taxon>
        <taxon>Chitinophagales</taxon>
        <taxon>Chitinophagaceae</taxon>
        <taxon>Niastella</taxon>
    </lineage>
</organism>
<sequence length="506" mass="56088">MIARDGANISLWQNTAEPFIPTRNLSADQTYDVVIAGGGITGVSTALLLQQAGLRCVLIEAHTLCFGTTGGTTAHLNTLLDTPYTTIAKNFDEEKAALVARAARESINTVQANIARYQIDCNFEEATGFLFSQNEKQTQELEEIRKATMEAGVFVSYTDGIPLPIQFEKALEIKNQAKFHPVRYVMALAKAYEEAGGTIVQNCRVMDTDNTDPLVVKTEAGDVRASWLIYTTHIPPGVNLLHLRCAPYRSYAMAVRLTDDKYPAGLTYDMYDPYHYYRTQVIDGEQYLIIGGEDHKTAHADNTMMPFTKLESHIRSNFNNVKEIAYRWSSQYFEPADGLPYIGHLPGQPGKILVATGFGGNGITYSTVAARTLTDIVLNKENPNIQLFNPNRLKPIAGFTNFVKENVDVAKQLITGFFTKEKIHALADIAPGEGKVVHVEGHIIALYKDEAGELHSLNPRCTHLKCTVSWSLAEKCWECPCHGARYDFNGKVLTGPADMDLQKIKL</sequence>
<evidence type="ECO:0000256" key="3">
    <source>
        <dbReference type="ARBA" id="ARBA00023004"/>
    </source>
</evidence>
<proteinExistence type="predicted"/>
<evidence type="ECO:0000256" key="5">
    <source>
        <dbReference type="ARBA" id="ARBA00023157"/>
    </source>
</evidence>
<keyword evidence="4" id="KW-0411">Iron-sulfur</keyword>
<keyword evidence="3" id="KW-0408">Iron</keyword>
<dbReference type="PANTHER" id="PTHR13847:SF274">
    <property type="entry name" value="RIESKE 2FE-2S IRON-SULFUR PROTEIN YHFW-RELATED"/>
    <property type="match status" value="1"/>
</dbReference>
<dbReference type="GO" id="GO:0046872">
    <property type="term" value="F:metal ion binding"/>
    <property type="evidence" value="ECO:0007669"/>
    <property type="project" value="UniProtKB-KW"/>
</dbReference>
<dbReference type="FunFam" id="2.102.10.10:FF:000014">
    <property type="entry name" value="Oxidoreductase, FAD dependent"/>
    <property type="match status" value="1"/>
</dbReference>
<dbReference type="InterPro" id="IPR017941">
    <property type="entry name" value="Rieske_2Fe-2S"/>
</dbReference>
<keyword evidence="1" id="KW-0001">2Fe-2S</keyword>
<dbReference type="Gene3D" id="2.102.10.10">
    <property type="entry name" value="Rieske [2Fe-2S] iron-sulphur domain"/>
    <property type="match status" value="1"/>
</dbReference>
<reference evidence="7 8" key="1">
    <citation type="submission" date="2019-04" db="EMBL/GenBank/DDBJ databases">
        <title>Niastella caeni sp. nov., isolated from activated sludge.</title>
        <authorList>
            <person name="Sheng M."/>
        </authorList>
    </citation>
    <scope>NUCLEOTIDE SEQUENCE [LARGE SCALE GENOMIC DNA]</scope>
    <source>
        <strain evidence="7 8">HX-2-15</strain>
    </source>
</reference>
<keyword evidence="2" id="KW-0479">Metal-binding</keyword>
<evidence type="ECO:0000313" key="8">
    <source>
        <dbReference type="Proteomes" id="UP000306918"/>
    </source>
</evidence>
<evidence type="ECO:0000256" key="2">
    <source>
        <dbReference type="ARBA" id="ARBA00022723"/>
    </source>
</evidence>
<keyword evidence="8" id="KW-1185">Reference proteome</keyword>
<dbReference type="Gene3D" id="3.50.50.60">
    <property type="entry name" value="FAD/NAD(P)-binding domain"/>
    <property type="match status" value="1"/>
</dbReference>